<reference evidence="2 3" key="1">
    <citation type="journal article" date="2022" name="Int. J. Syst. Evol. Microbiol.">
        <title>Cellulosimicrobium protaetiae sp. nov., isolated from the gut of the larva of Protaetia brevitarsis seulensis.</title>
        <authorList>
            <person name="Le Han H."/>
            <person name="Nguyen T.T.H."/>
            <person name="Li Z."/>
            <person name="Shin N.R."/>
            <person name="Kim S.G."/>
        </authorList>
    </citation>
    <scope>NUCLEOTIDE SEQUENCE [LARGE SCALE GENOMIC DNA]</scope>
    <source>
        <strain evidence="2 3">BI34</strain>
    </source>
</reference>
<dbReference type="EMBL" id="CP052758">
    <property type="protein sequence ID" value="QJW38700.1"/>
    <property type="molecule type" value="Genomic_DNA"/>
</dbReference>
<evidence type="ECO:0000313" key="2">
    <source>
        <dbReference type="EMBL" id="QJW38700.1"/>
    </source>
</evidence>
<keyword evidence="1" id="KW-0472">Membrane</keyword>
<geneLocation type="plasmid" evidence="2 3">
    <name>pCPRO01</name>
</geneLocation>
<proteinExistence type="predicted"/>
<organism evidence="2 3">
    <name type="scientific">Cellulosimicrobium protaetiae</name>
    <dbReference type="NCBI Taxonomy" id="2587808"/>
    <lineage>
        <taxon>Bacteria</taxon>
        <taxon>Bacillati</taxon>
        <taxon>Actinomycetota</taxon>
        <taxon>Actinomycetes</taxon>
        <taxon>Micrococcales</taxon>
        <taxon>Promicromonosporaceae</taxon>
        <taxon>Cellulosimicrobium</taxon>
    </lineage>
</organism>
<protein>
    <submittedName>
        <fullName evidence="2">Uncharacterized protein</fullName>
    </submittedName>
</protein>
<gene>
    <name evidence="2" type="ORF">FIC82_020135</name>
</gene>
<keyword evidence="1" id="KW-0812">Transmembrane</keyword>
<name>A0A6M5UKI2_9MICO</name>
<keyword evidence="3" id="KW-1185">Reference proteome</keyword>
<feature type="transmembrane region" description="Helical" evidence="1">
    <location>
        <begin position="56"/>
        <end position="74"/>
    </location>
</feature>
<keyword evidence="2" id="KW-0614">Plasmid</keyword>
<accession>A0A6M5UKI2</accession>
<dbReference type="KEGG" id="cprt:FIC82_020135"/>
<dbReference type="Proteomes" id="UP000451354">
    <property type="component" value="Plasmid pCPRO01"/>
</dbReference>
<dbReference type="AlphaFoldDB" id="A0A6M5UKI2"/>
<keyword evidence="1" id="KW-1133">Transmembrane helix</keyword>
<dbReference type="RefSeq" id="WP_154800645.1">
    <property type="nucleotide sequence ID" value="NZ_CP052758.1"/>
</dbReference>
<feature type="transmembrane region" description="Helical" evidence="1">
    <location>
        <begin position="20"/>
        <end position="41"/>
    </location>
</feature>
<evidence type="ECO:0000313" key="3">
    <source>
        <dbReference type="Proteomes" id="UP000451354"/>
    </source>
</evidence>
<evidence type="ECO:0000256" key="1">
    <source>
        <dbReference type="SAM" id="Phobius"/>
    </source>
</evidence>
<sequence length="106" mass="11629">MRALLLDPLLNWLRETWRLLVLWFVVFLTWLLGGGTVFVEIVRSAAVLPDGAQDELVRLLGSVLIGVVAARVLLRHRYHAQASGFPVAPTRHLAVAATRACFGSGV</sequence>